<feature type="binding site" evidence="4">
    <location>
        <position position="107"/>
    </location>
    <ligand>
        <name>(6R)-10-formyltetrahydrofolate</name>
        <dbReference type="ChEBI" id="CHEBI:195366"/>
    </ligand>
</feature>
<name>A0A377IW15_9PAST</name>
<dbReference type="UniPathway" id="UPA00074">
    <property type="reaction ID" value="UER00126"/>
</dbReference>
<dbReference type="GO" id="GO:0005829">
    <property type="term" value="C:cytosol"/>
    <property type="evidence" value="ECO:0007669"/>
    <property type="project" value="TreeGrafter"/>
</dbReference>
<feature type="domain" description="Formyl transferase N-terminal" evidence="5">
    <location>
        <begin position="2"/>
        <end position="182"/>
    </location>
</feature>
<dbReference type="InterPro" id="IPR004607">
    <property type="entry name" value="GART"/>
</dbReference>
<keyword evidence="7" id="KW-1185">Reference proteome</keyword>
<reference evidence="6 7" key="1">
    <citation type="submission" date="2018-06" db="EMBL/GenBank/DDBJ databases">
        <authorList>
            <consortium name="Pathogen Informatics"/>
            <person name="Doyle S."/>
        </authorList>
    </citation>
    <scope>NUCLEOTIDE SEQUENCE [LARGE SCALE GENOMIC DNA]</scope>
    <source>
        <strain evidence="6 7">NCTC13335</strain>
    </source>
</reference>
<evidence type="ECO:0000313" key="7">
    <source>
        <dbReference type="Proteomes" id="UP000255264"/>
    </source>
</evidence>
<comment type="caution">
    <text evidence="4">Lacks conserved residue(s) required for the propagation of feature annotation.</text>
</comment>
<proteinExistence type="inferred from homology"/>
<dbReference type="SUPFAM" id="SSF53328">
    <property type="entry name" value="Formyltransferase"/>
    <property type="match status" value="1"/>
</dbReference>
<feature type="site" description="Raises pKa of active site His" evidence="4">
    <location>
        <position position="145"/>
    </location>
</feature>
<keyword evidence="2 4" id="KW-0808">Transferase</keyword>
<dbReference type="EMBL" id="UGHS01000001">
    <property type="protein sequence ID" value="STO92461.1"/>
    <property type="molecule type" value="Genomic_DNA"/>
</dbReference>
<sequence>MKKIVVLLSGQGANLQALIDACQRGAIDGKIAAVISNRADAYGLIRAREADIPTALFERSNYSGNQAMDKAIGDFIAEIGADLIVLAGYMKILSQPFVERFAGRILNIHPSLLPKYKGLNTYQQAMQAGDSEHGTTVHFVTPELDSGAVILQARVPIFADDEVVDVEARVKEQELHIYPLVVQWFVSGRLHMEQDRAYLDGRLLPPSGYADE</sequence>
<dbReference type="Gene3D" id="3.40.50.170">
    <property type="entry name" value="Formyl transferase, N-terminal domain"/>
    <property type="match status" value="1"/>
</dbReference>
<dbReference type="InterPro" id="IPR002376">
    <property type="entry name" value="Formyl_transf_N"/>
</dbReference>
<evidence type="ECO:0000256" key="1">
    <source>
        <dbReference type="ARBA" id="ARBA00005054"/>
    </source>
</evidence>
<gene>
    <name evidence="4 6" type="primary">purN</name>
    <name evidence="6" type="ORF">NCTC13335_00286</name>
</gene>
<evidence type="ECO:0000256" key="2">
    <source>
        <dbReference type="ARBA" id="ARBA00022679"/>
    </source>
</evidence>
<dbReference type="CDD" id="cd08645">
    <property type="entry name" value="FMT_core_GART"/>
    <property type="match status" value="1"/>
</dbReference>
<dbReference type="Proteomes" id="UP000255264">
    <property type="component" value="Unassembled WGS sequence"/>
</dbReference>
<evidence type="ECO:0000256" key="3">
    <source>
        <dbReference type="ARBA" id="ARBA00022755"/>
    </source>
</evidence>
<dbReference type="AlphaFoldDB" id="A0A377IW15"/>
<dbReference type="Pfam" id="PF00551">
    <property type="entry name" value="Formyl_trans_N"/>
    <property type="match status" value="1"/>
</dbReference>
<comment type="function">
    <text evidence="4">Catalyzes the transfer of a formyl group from 10-formyltetrahydrofolate to 5-phospho-ribosyl-glycinamide (GAR), producing 5-phospho-ribosyl-N-formylglycinamide (FGAR) and tetrahydrofolate.</text>
</comment>
<dbReference type="HAMAP" id="MF_01930">
    <property type="entry name" value="PurN"/>
    <property type="match status" value="1"/>
</dbReference>
<organism evidence="6 7">
    <name type="scientific">Haemophilus pittmaniae</name>
    <dbReference type="NCBI Taxonomy" id="249188"/>
    <lineage>
        <taxon>Bacteria</taxon>
        <taxon>Pseudomonadati</taxon>
        <taxon>Pseudomonadota</taxon>
        <taxon>Gammaproteobacteria</taxon>
        <taxon>Pasteurellales</taxon>
        <taxon>Pasteurellaceae</taxon>
        <taxon>Haemophilus</taxon>
    </lineage>
</organism>
<keyword evidence="3 4" id="KW-0658">Purine biosynthesis</keyword>
<dbReference type="GO" id="GO:0006189">
    <property type="term" value="P:'de novo' IMP biosynthetic process"/>
    <property type="evidence" value="ECO:0007669"/>
    <property type="project" value="UniProtKB-UniRule"/>
</dbReference>
<dbReference type="GO" id="GO:0004644">
    <property type="term" value="F:phosphoribosylglycinamide formyltransferase activity"/>
    <property type="evidence" value="ECO:0007669"/>
    <property type="project" value="UniProtKB-UniRule"/>
</dbReference>
<dbReference type="NCBIfam" id="TIGR00639">
    <property type="entry name" value="PurN"/>
    <property type="match status" value="1"/>
</dbReference>
<protein>
    <recommendedName>
        <fullName evidence="4">Phosphoribosylglycinamide formyltransferase</fullName>
        <ecNumber evidence="4">2.1.2.2</ecNumber>
    </recommendedName>
    <alternativeName>
        <fullName evidence="4">5'-phosphoribosylglycinamide transformylase</fullName>
    </alternativeName>
    <alternativeName>
        <fullName evidence="4">GAR transformylase</fullName>
        <shortName evidence="4">GART</shortName>
    </alternativeName>
</protein>
<evidence type="ECO:0000256" key="4">
    <source>
        <dbReference type="HAMAP-Rule" id="MF_01930"/>
    </source>
</evidence>
<dbReference type="RefSeq" id="WP_115002588.1">
    <property type="nucleotide sequence ID" value="NZ_UGHS01000001.1"/>
</dbReference>
<comment type="similarity">
    <text evidence="4">Belongs to the GART family.</text>
</comment>
<dbReference type="PANTHER" id="PTHR43369">
    <property type="entry name" value="PHOSPHORIBOSYLGLYCINAMIDE FORMYLTRANSFERASE"/>
    <property type="match status" value="1"/>
</dbReference>
<evidence type="ECO:0000313" key="6">
    <source>
        <dbReference type="EMBL" id="STO92461.1"/>
    </source>
</evidence>
<dbReference type="PANTHER" id="PTHR43369:SF2">
    <property type="entry name" value="PHOSPHORIBOSYLGLYCINAMIDE FORMYLTRANSFERASE"/>
    <property type="match status" value="1"/>
</dbReference>
<feature type="active site" description="Proton donor" evidence="4">
    <location>
        <position position="109"/>
    </location>
</feature>
<evidence type="ECO:0000259" key="5">
    <source>
        <dbReference type="Pfam" id="PF00551"/>
    </source>
</evidence>
<dbReference type="InterPro" id="IPR036477">
    <property type="entry name" value="Formyl_transf_N_sf"/>
</dbReference>
<dbReference type="OrthoDB" id="9806170at2"/>
<feature type="binding site" evidence="4">
    <location>
        <begin position="90"/>
        <end position="93"/>
    </location>
    <ligand>
        <name>(6R)-10-formyltetrahydrofolate</name>
        <dbReference type="ChEBI" id="CHEBI:195366"/>
    </ligand>
</feature>
<comment type="pathway">
    <text evidence="1 4">Purine metabolism; IMP biosynthesis via de novo pathway; N(2)-formyl-N(1)-(5-phospho-D-ribosyl)glycinamide from N(1)-(5-phospho-D-ribosyl)glycinamide (10-formyl THF route): step 1/1.</text>
</comment>
<dbReference type="EC" id="2.1.2.2" evidence="4"/>
<accession>A0A377IW15</accession>
<comment type="catalytic activity">
    <reaction evidence="4">
        <text>N(1)-(5-phospho-beta-D-ribosyl)glycinamide + (6R)-10-formyltetrahydrofolate = N(2)-formyl-N(1)-(5-phospho-beta-D-ribosyl)glycinamide + (6S)-5,6,7,8-tetrahydrofolate + H(+)</text>
        <dbReference type="Rhea" id="RHEA:15053"/>
        <dbReference type="ChEBI" id="CHEBI:15378"/>
        <dbReference type="ChEBI" id="CHEBI:57453"/>
        <dbReference type="ChEBI" id="CHEBI:143788"/>
        <dbReference type="ChEBI" id="CHEBI:147286"/>
        <dbReference type="ChEBI" id="CHEBI:195366"/>
        <dbReference type="EC" id="2.1.2.2"/>
    </reaction>
</comment>